<sequence length="46" mass="4825">MPVSMMTLSQVRLSTMAAQARCLFSSRTSVLAAALPGLTPFLVGDP</sequence>
<name>A0A7T4PBJ5_9ACTN</name>
<dbReference type="Proteomes" id="UP000596130">
    <property type="component" value="Chromosome"/>
</dbReference>
<accession>A0A7T4PBJ5</accession>
<dbReference type="EMBL" id="CP065959">
    <property type="protein sequence ID" value="QQC87174.1"/>
    <property type="molecule type" value="Genomic_DNA"/>
</dbReference>
<dbReference type="RefSeq" id="WP_162933612.1">
    <property type="nucleotide sequence ID" value="NZ_CP015588.1"/>
</dbReference>
<proteinExistence type="predicted"/>
<organism evidence="1 2">
    <name type="scientific">Streptomyces alfalfae</name>
    <dbReference type="NCBI Taxonomy" id="1642299"/>
    <lineage>
        <taxon>Bacteria</taxon>
        <taxon>Bacillati</taxon>
        <taxon>Actinomycetota</taxon>
        <taxon>Actinomycetes</taxon>
        <taxon>Kitasatosporales</taxon>
        <taxon>Streptomycetaceae</taxon>
        <taxon>Streptomyces</taxon>
    </lineage>
</organism>
<gene>
    <name evidence="1" type="ORF">I8755_01115</name>
</gene>
<dbReference type="AlphaFoldDB" id="A0A7T4PBJ5"/>
<protein>
    <submittedName>
        <fullName evidence="1">Uncharacterized protein</fullName>
    </submittedName>
</protein>
<reference evidence="1 2" key="1">
    <citation type="submission" date="2020-12" db="EMBL/GenBank/DDBJ databases">
        <title>Identification and biosynthesis of polyene macrolides produced by Streptomyces alfalfae Men-myco-93-63.</title>
        <authorList>
            <person name="Liu D."/>
            <person name="Li Y."/>
            <person name="Liu L."/>
            <person name="Han X."/>
            <person name="Shen F."/>
        </authorList>
    </citation>
    <scope>NUCLEOTIDE SEQUENCE [LARGE SCALE GENOMIC DNA]</scope>
    <source>
        <strain evidence="1 2">Men-myco-93-63</strain>
    </source>
</reference>
<evidence type="ECO:0000313" key="2">
    <source>
        <dbReference type="Proteomes" id="UP000596130"/>
    </source>
</evidence>
<evidence type="ECO:0000313" key="1">
    <source>
        <dbReference type="EMBL" id="QQC87174.1"/>
    </source>
</evidence>